<evidence type="ECO:0000256" key="8">
    <source>
        <dbReference type="ARBA" id="ARBA00022618"/>
    </source>
</evidence>
<dbReference type="GO" id="GO:0042729">
    <property type="term" value="C:DASH complex"/>
    <property type="evidence" value="ECO:0007669"/>
    <property type="project" value="InterPro"/>
</dbReference>
<evidence type="ECO:0000256" key="15">
    <source>
        <dbReference type="ARBA" id="ARBA00023328"/>
    </source>
</evidence>
<dbReference type="STRING" id="35722.A0A0B7N1P2"/>
<evidence type="ECO:0000256" key="7">
    <source>
        <dbReference type="ARBA" id="ARBA00022490"/>
    </source>
</evidence>
<accession>A0A0B7N1P2</accession>
<dbReference type="GO" id="GO:0044732">
    <property type="term" value="C:mitotic spindle pole body"/>
    <property type="evidence" value="ECO:0007669"/>
    <property type="project" value="TreeGrafter"/>
</dbReference>
<feature type="region of interest" description="Disordered" evidence="16">
    <location>
        <begin position="209"/>
        <end position="241"/>
    </location>
</feature>
<dbReference type="GO" id="GO:0008608">
    <property type="term" value="P:attachment of spindle microtubules to kinetochore"/>
    <property type="evidence" value="ECO:0007669"/>
    <property type="project" value="InterPro"/>
</dbReference>
<keyword evidence="9" id="KW-0493">Microtubule</keyword>
<feature type="compositionally biased region" description="Polar residues" evidence="16">
    <location>
        <begin position="126"/>
        <end position="138"/>
    </location>
</feature>
<feature type="region of interest" description="Disordered" evidence="16">
    <location>
        <begin position="124"/>
        <end position="188"/>
    </location>
</feature>
<dbReference type="Pfam" id="PF08655">
    <property type="entry name" value="DASH_Ask1"/>
    <property type="match status" value="1"/>
</dbReference>
<dbReference type="GO" id="GO:0072686">
    <property type="term" value="C:mitotic spindle"/>
    <property type="evidence" value="ECO:0007669"/>
    <property type="project" value="InterPro"/>
</dbReference>
<dbReference type="OrthoDB" id="5573898at2759"/>
<name>A0A0B7N1P2_9FUNG</name>
<evidence type="ECO:0000256" key="12">
    <source>
        <dbReference type="ARBA" id="ARBA00023212"/>
    </source>
</evidence>
<keyword evidence="15" id="KW-0137">Centromere</keyword>
<dbReference type="EMBL" id="LN727599">
    <property type="protein sequence ID" value="CEP12216.1"/>
    <property type="molecule type" value="Genomic_DNA"/>
</dbReference>
<keyword evidence="7" id="KW-0963">Cytoplasm</keyword>
<evidence type="ECO:0000313" key="17">
    <source>
        <dbReference type="EMBL" id="CEP12216.1"/>
    </source>
</evidence>
<evidence type="ECO:0000256" key="14">
    <source>
        <dbReference type="ARBA" id="ARBA00023306"/>
    </source>
</evidence>
<evidence type="ECO:0000256" key="16">
    <source>
        <dbReference type="SAM" id="MobiDB-lite"/>
    </source>
</evidence>
<comment type="subcellular location">
    <subcellularLocation>
        <location evidence="3">Chromosome</location>
        <location evidence="3">Centromere</location>
        <location evidence="3">Kinetochore</location>
    </subcellularLocation>
    <subcellularLocation>
        <location evidence="2">Cytoplasm</location>
        <location evidence="2">Cytoskeleton</location>
        <location evidence="2">Spindle</location>
    </subcellularLocation>
    <subcellularLocation>
        <location evidence="1">Nucleus</location>
    </subcellularLocation>
</comment>
<keyword evidence="8" id="KW-0132">Cell division</keyword>
<keyword evidence="14" id="KW-0131">Cell cycle</keyword>
<evidence type="ECO:0000256" key="9">
    <source>
        <dbReference type="ARBA" id="ARBA00022701"/>
    </source>
</evidence>
<evidence type="ECO:0000313" key="18">
    <source>
        <dbReference type="Proteomes" id="UP000054107"/>
    </source>
</evidence>
<comment type="similarity">
    <text evidence="4">Belongs to the DASH complex ASK1 family.</text>
</comment>
<dbReference type="GO" id="GO:0005874">
    <property type="term" value="C:microtubule"/>
    <property type="evidence" value="ECO:0007669"/>
    <property type="project" value="UniProtKB-KW"/>
</dbReference>
<evidence type="ECO:0000256" key="1">
    <source>
        <dbReference type="ARBA" id="ARBA00004123"/>
    </source>
</evidence>
<evidence type="ECO:0000256" key="11">
    <source>
        <dbReference type="ARBA" id="ARBA00022838"/>
    </source>
</evidence>
<gene>
    <name evidence="17" type="primary">PARPA_06150.1 scaffold 21352</name>
</gene>
<dbReference type="Proteomes" id="UP000054107">
    <property type="component" value="Unassembled WGS sequence"/>
</dbReference>
<evidence type="ECO:0000256" key="4">
    <source>
        <dbReference type="ARBA" id="ARBA00010731"/>
    </source>
</evidence>
<evidence type="ECO:0000256" key="6">
    <source>
        <dbReference type="ARBA" id="ARBA00022454"/>
    </source>
</evidence>
<organism evidence="17 18">
    <name type="scientific">Parasitella parasitica</name>
    <dbReference type="NCBI Taxonomy" id="35722"/>
    <lineage>
        <taxon>Eukaryota</taxon>
        <taxon>Fungi</taxon>
        <taxon>Fungi incertae sedis</taxon>
        <taxon>Mucoromycota</taxon>
        <taxon>Mucoromycotina</taxon>
        <taxon>Mucoromycetes</taxon>
        <taxon>Mucorales</taxon>
        <taxon>Mucorineae</taxon>
        <taxon>Mucoraceae</taxon>
        <taxon>Parasitella</taxon>
    </lineage>
</organism>
<evidence type="ECO:0000256" key="10">
    <source>
        <dbReference type="ARBA" id="ARBA00022776"/>
    </source>
</evidence>
<keyword evidence="10" id="KW-0498">Mitosis</keyword>
<evidence type="ECO:0000256" key="3">
    <source>
        <dbReference type="ARBA" id="ARBA00004629"/>
    </source>
</evidence>
<dbReference type="AlphaFoldDB" id="A0A0B7N1P2"/>
<sequence>MSEEEADAELERLQQKITRNLQEIDKNFAEGNRLINSVLVPNIERYAEATARIWNHCKIWLYFFESLDKTGGLAVHEGHTNRPPHRHLTTDSTGGSSWNPLMNHDVTLENITDLNAINRLRRSLQRPPSTASPDSDSLNFLRPPHAHLRKPSTTDSVSTSSLTDSSSNRPMMSPPRTMPFGIPSSSLAGTPIREAARILTDNVLETAGIRGSDDDSFEFKPGSSNEDDQARRLPENTDAQAGKAWDETDIMEVDDEESRARFNRFFEQRQSRVLDLDEELPTWGYVANSPSNRNTRFQAPLASTPTTSRVREDIMAAERNQEQEQSENDGAYEFSDPMPHDKLEEYQAKERQSMSGSDLTFRSGSNMTTVSGSTGQIPAKFDLQYFPPSFRIPPASAQLTRIYNCFAERPGSMLTIENVLLHLSDISADNISLLIELLVRKKFLKKVGKNDAWTVRR</sequence>
<keyword evidence="11" id="KW-0995">Kinetochore</keyword>
<proteinExistence type="inferred from homology"/>
<dbReference type="PANTHER" id="PTHR28200">
    <property type="entry name" value="DASH COMPLEX SUBUNIT ASK1"/>
    <property type="match status" value="1"/>
</dbReference>
<dbReference type="PANTHER" id="PTHR28200:SF1">
    <property type="entry name" value="DASH COMPLEX SUBUNIT ASK1"/>
    <property type="match status" value="1"/>
</dbReference>
<keyword evidence="6" id="KW-0158">Chromosome</keyword>
<dbReference type="GO" id="GO:0051301">
    <property type="term" value="P:cell division"/>
    <property type="evidence" value="ECO:0007669"/>
    <property type="project" value="UniProtKB-KW"/>
</dbReference>
<keyword evidence="18" id="KW-1185">Reference proteome</keyword>
<feature type="region of interest" description="Disordered" evidence="16">
    <location>
        <begin position="77"/>
        <end position="97"/>
    </location>
</feature>
<evidence type="ECO:0000256" key="13">
    <source>
        <dbReference type="ARBA" id="ARBA00023242"/>
    </source>
</evidence>
<evidence type="ECO:0000256" key="5">
    <source>
        <dbReference type="ARBA" id="ARBA00014520"/>
    </source>
</evidence>
<reference evidence="17 18" key="1">
    <citation type="submission" date="2014-09" db="EMBL/GenBank/DDBJ databases">
        <authorList>
            <person name="Ellenberger Sabrina"/>
        </authorList>
    </citation>
    <scope>NUCLEOTIDE SEQUENCE [LARGE SCALE GENOMIC DNA]</scope>
    <source>
        <strain evidence="17 18">CBS 412.66</strain>
    </source>
</reference>
<keyword evidence="12" id="KW-0206">Cytoskeleton</keyword>
<keyword evidence="13" id="KW-0539">Nucleus</keyword>
<protein>
    <recommendedName>
        <fullName evidence="5">DASH complex subunit ASK1</fullName>
    </recommendedName>
</protein>
<evidence type="ECO:0000256" key="2">
    <source>
        <dbReference type="ARBA" id="ARBA00004186"/>
    </source>
</evidence>
<feature type="compositionally biased region" description="Low complexity" evidence="16">
    <location>
        <begin position="153"/>
        <end position="171"/>
    </location>
</feature>
<dbReference type="InterPro" id="IPR013964">
    <property type="entry name" value="DASH_Ask1"/>
</dbReference>